<comment type="caution">
    <text evidence="1">The sequence shown here is derived from an EMBL/GenBank/DDBJ whole genome shotgun (WGS) entry which is preliminary data.</text>
</comment>
<sequence>GDAPHTMVQQDKENVKMGKYVYIRFIRWRNKALELGSEYWKNTWMPKHDELCVKHGVKLLKRGGVYGIQYHSAFIYETDKPLAEYIEFANDLGNIHEERLIDLTETITVV</sequence>
<proteinExistence type="predicted"/>
<name>X1TCT8_9ZZZZ</name>
<organism evidence="1">
    <name type="scientific">marine sediment metagenome</name>
    <dbReference type="NCBI Taxonomy" id="412755"/>
    <lineage>
        <taxon>unclassified sequences</taxon>
        <taxon>metagenomes</taxon>
        <taxon>ecological metagenomes</taxon>
    </lineage>
</organism>
<feature type="non-terminal residue" evidence="1">
    <location>
        <position position="1"/>
    </location>
</feature>
<gene>
    <name evidence="1" type="ORF">S12H4_49930</name>
</gene>
<protein>
    <submittedName>
        <fullName evidence="1">Uncharacterized protein</fullName>
    </submittedName>
</protein>
<dbReference type="AlphaFoldDB" id="X1TCT8"/>
<dbReference type="EMBL" id="BARW01031383">
    <property type="protein sequence ID" value="GAJ03059.1"/>
    <property type="molecule type" value="Genomic_DNA"/>
</dbReference>
<accession>X1TCT8</accession>
<reference evidence="1" key="1">
    <citation type="journal article" date="2014" name="Front. Microbiol.">
        <title>High frequency of phylogenetically diverse reductive dehalogenase-homologous genes in deep subseafloor sedimentary metagenomes.</title>
        <authorList>
            <person name="Kawai M."/>
            <person name="Futagami T."/>
            <person name="Toyoda A."/>
            <person name="Takaki Y."/>
            <person name="Nishi S."/>
            <person name="Hori S."/>
            <person name="Arai W."/>
            <person name="Tsubouchi T."/>
            <person name="Morono Y."/>
            <person name="Uchiyama I."/>
            <person name="Ito T."/>
            <person name="Fujiyama A."/>
            <person name="Inagaki F."/>
            <person name="Takami H."/>
        </authorList>
    </citation>
    <scope>NUCLEOTIDE SEQUENCE</scope>
    <source>
        <strain evidence="1">Expedition CK06-06</strain>
    </source>
</reference>
<evidence type="ECO:0000313" key="1">
    <source>
        <dbReference type="EMBL" id="GAJ03059.1"/>
    </source>
</evidence>